<dbReference type="InterPro" id="IPR039420">
    <property type="entry name" value="WalR-like"/>
</dbReference>
<dbReference type="SUPFAM" id="SSF52172">
    <property type="entry name" value="CheY-like"/>
    <property type="match status" value="1"/>
</dbReference>
<protein>
    <recommendedName>
        <fullName evidence="3">Response regulatory domain-containing protein</fullName>
    </recommendedName>
</protein>
<dbReference type="PROSITE" id="PS50110">
    <property type="entry name" value="RESPONSE_REGULATORY"/>
    <property type="match status" value="1"/>
</dbReference>
<dbReference type="PATRIC" id="fig|388467.6.peg.1016"/>
<name>A0A073CE34_PLAA1</name>
<proteinExistence type="predicted"/>
<dbReference type="AlphaFoldDB" id="A0A073CE34"/>
<dbReference type="PANTHER" id="PTHR48111">
    <property type="entry name" value="REGULATOR OF RPOS"/>
    <property type="match status" value="1"/>
</dbReference>
<dbReference type="Proteomes" id="UP000027395">
    <property type="component" value="Chromosome"/>
</dbReference>
<evidence type="ECO:0000313" key="4">
    <source>
        <dbReference type="EMBL" id="KEI66182.1"/>
    </source>
</evidence>
<keyword evidence="1" id="KW-0238">DNA-binding</keyword>
<evidence type="ECO:0000313" key="5">
    <source>
        <dbReference type="Proteomes" id="UP000027395"/>
    </source>
</evidence>
<dbReference type="GO" id="GO:0005829">
    <property type="term" value="C:cytosol"/>
    <property type="evidence" value="ECO:0007669"/>
    <property type="project" value="TreeGrafter"/>
</dbReference>
<dbReference type="GeneID" id="77287302"/>
<dbReference type="GO" id="GO:0006355">
    <property type="term" value="P:regulation of DNA-templated transcription"/>
    <property type="evidence" value="ECO:0007669"/>
    <property type="project" value="TreeGrafter"/>
</dbReference>
<evidence type="ECO:0000256" key="1">
    <source>
        <dbReference type="ARBA" id="ARBA00023125"/>
    </source>
</evidence>
<gene>
    <name evidence="4" type="ORF">A19Y_1071</name>
</gene>
<organism evidence="4 5">
    <name type="scientific">Planktothrix agardhii (strain NIVA-CYA 126/8)</name>
    <dbReference type="NCBI Taxonomy" id="388467"/>
    <lineage>
        <taxon>Bacteria</taxon>
        <taxon>Bacillati</taxon>
        <taxon>Cyanobacteriota</taxon>
        <taxon>Cyanophyceae</taxon>
        <taxon>Oscillatoriophycideae</taxon>
        <taxon>Oscillatoriales</taxon>
        <taxon>Microcoleaceae</taxon>
        <taxon>Planktothrix</taxon>
    </lineage>
</organism>
<evidence type="ECO:0000256" key="2">
    <source>
        <dbReference type="PROSITE-ProRule" id="PRU00169"/>
    </source>
</evidence>
<dbReference type="InterPro" id="IPR001789">
    <property type="entry name" value="Sig_transdc_resp-reg_receiver"/>
</dbReference>
<reference evidence="4 5" key="1">
    <citation type="journal article" date="2014" name="Appl. Environ. Microbiol.">
        <title>Elucidation of insertion elements encoded on plasmids and in vitro construction of shuttle vectors from the toxic cyanobacterium Planktothrix.</title>
        <authorList>
            <person name="Christiansen G."/>
            <person name="Goesmann A."/>
            <person name="Kurmayer R."/>
        </authorList>
    </citation>
    <scope>NUCLEOTIDE SEQUENCE [LARGE SCALE GENOMIC DNA]</scope>
    <source>
        <strain evidence="4 5">NIVA-CYA 126/8</strain>
    </source>
</reference>
<dbReference type="STRING" id="388467.A19Y_1071"/>
<dbReference type="EMBL" id="CM002803">
    <property type="protein sequence ID" value="KEI66182.1"/>
    <property type="molecule type" value="Genomic_DNA"/>
</dbReference>
<keyword evidence="5" id="KW-1185">Reference proteome</keyword>
<dbReference type="RefSeq" id="WP_042157169.1">
    <property type="nucleotide sequence ID" value="NZ_CM002803.1"/>
</dbReference>
<accession>A0A073CE34</accession>
<sequence length="99" mass="11490">MRILLVENEPDLGEAIKRILTQKAYIVDWVRDGIESWDYLENQWTQYTLVIFDWLLPGLSRIELCQKLRHQGSLIPILILTAKYTEADEIMGLDAGVDD</sequence>
<dbReference type="GO" id="GO:0000156">
    <property type="term" value="F:phosphorelay response regulator activity"/>
    <property type="evidence" value="ECO:0007669"/>
    <property type="project" value="TreeGrafter"/>
</dbReference>
<evidence type="ECO:0000259" key="3">
    <source>
        <dbReference type="PROSITE" id="PS50110"/>
    </source>
</evidence>
<dbReference type="GO" id="GO:0000976">
    <property type="term" value="F:transcription cis-regulatory region binding"/>
    <property type="evidence" value="ECO:0007669"/>
    <property type="project" value="TreeGrafter"/>
</dbReference>
<keyword evidence="2" id="KW-0597">Phosphoprotein</keyword>
<dbReference type="GO" id="GO:0032993">
    <property type="term" value="C:protein-DNA complex"/>
    <property type="evidence" value="ECO:0007669"/>
    <property type="project" value="TreeGrafter"/>
</dbReference>
<feature type="domain" description="Response regulatory" evidence="3">
    <location>
        <begin position="2"/>
        <end position="99"/>
    </location>
</feature>
<dbReference type="InterPro" id="IPR011006">
    <property type="entry name" value="CheY-like_superfamily"/>
</dbReference>
<dbReference type="HOGENOM" id="CLU_000445_69_9_3"/>
<feature type="modified residue" description="4-aspartylphosphate" evidence="2">
    <location>
        <position position="53"/>
    </location>
</feature>
<dbReference type="PANTHER" id="PTHR48111:SF5">
    <property type="entry name" value="RESPONSE REGULATOR RPPA"/>
    <property type="match status" value="1"/>
</dbReference>
<dbReference type="SMART" id="SM00448">
    <property type="entry name" value="REC"/>
    <property type="match status" value="1"/>
</dbReference>
<dbReference type="Pfam" id="PF00072">
    <property type="entry name" value="Response_reg"/>
    <property type="match status" value="1"/>
</dbReference>
<dbReference type="Gene3D" id="3.40.50.2300">
    <property type="match status" value="1"/>
</dbReference>
<dbReference type="eggNOG" id="COG0745">
    <property type="taxonomic scope" value="Bacteria"/>
</dbReference>